<protein>
    <recommendedName>
        <fullName evidence="1">GUN4-like domain-containing protein</fullName>
    </recommendedName>
</protein>
<dbReference type="InterPro" id="IPR008629">
    <property type="entry name" value="GUN4-like"/>
</dbReference>
<reference evidence="2 3" key="1">
    <citation type="journal article" date="2019" name="J Genomics">
        <title>The Draft Genome of a Hydrogen-producing Cyanobacterium, Arthrospira platensis NIES-46.</title>
        <authorList>
            <person name="Suzuki S."/>
            <person name="Yamaguchi H."/>
            <person name="Kawachi M."/>
        </authorList>
    </citation>
    <scope>NUCLEOTIDE SEQUENCE [LARGE SCALE GENOMIC DNA]</scope>
    <source>
        <strain evidence="2 3">NIES-46</strain>
    </source>
</reference>
<feature type="domain" description="GUN4-like" evidence="1">
    <location>
        <begin position="9"/>
        <end position="143"/>
    </location>
</feature>
<evidence type="ECO:0000259" key="1">
    <source>
        <dbReference type="Pfam" id="PF05419"/>
    </source>
</evidence>
<dbReference type="Pfam" id="PF05419">
    <property type="entry name" value="GUN4"/>
    <property type="match status" value="1"/>
</dbReference>
<organism evidence="2 3">
    <name type="scientific">Limnospira platensis NIES-46</name>
    <dbReference type="NCBI Taxonomy" id="1236695"/>
    <lineage>
        <taxon>Bacteria</taxon>
        <taxon>Bacillati</taxon>
        <taxon>Cyanobacteriota</taxon>
        <taxon>Cyanophyceae</taxon>
        <taxon>Oscillatoriophycideae</taxon>
        <taxon>Oscillatoriales</taxon>
        <taxon>Sirenicapillariaceae</taxon>
        <taxon>Limnospira</taxon>
    </lineage>
</organism>
<accession>A0A5M3T833</accession>
<name>A0A5M3T833_LIMPL</name>
<comment type="caution">
    <text evidence="2">The sequence shown here is derived from an EMBL/GenBank/DDBJ whole genome shotgun (WGS) entry which is preliminary data.</text>
</comment>
<proteinExistence type="predicted"/>
<dbReference type="CDD" id="cd16383">
    <property type="entry name" value="GUN4"/>
    <property type="match status" value="1"/>
</dbReference>
<sequence>MADTPIVSSSSGFDYTQLHRLLKSGQWKAADQETAKMMLAVAGKTQRGYLGENDIENFPCEDLRIIDGLWVKHSNGLFGFSVQKQIYINCGGKPDGSYPGDTIWYRFADEVGWRVGGSWLSSKDYTFSPGSAKRGHLPFTIRIDNWVYTDMYSSLAHRLVTCSI</sequence>
<dbReference type="InterPro" id="IPR037215">
    <property type="entry name" value="GUN4-like_sf"/>
</dbReference>
<evidence type="ECO:0000313" key="3">
    <source>
        <dbReference type="Proteomes" id="UP000326169"/>
    </source>
</evidence>
<dbReference type="PANTHER" id="PTHR34800">
    <property type="entry name" value="TETRAPYRROLE-BINDING PROTEIN, CHLOROPLASTIC"/>
    <property type="match status" value="1"/>
</dbReference>
<dbReference type="Proteomes" id="UP000326169">
    <property type="component" value="Unassembled WGS sequence"/>
</dbReference>
<dbReference type="Gene3D" id="1.25.40.620">
    <property type="match status" value="1"/>
</dbReference>
<dbReference type="SUPFAM" id="SSF140869">
    <property type="entry name" value="GUN4-like"/>
    <property type="match status" value="1"/>
</dbReference>
<evidence type="ECO:0000313" key="2">
    <source>
        <dbReference type="EMBL" id="GCE94762.1"/>
    </source>
</evidence>
<keyword evidence="3" id="KW-1185">Reference proteome</keyword>
<dbReference type="PANTHER" id="PTHR34800:SF1">
    <property type="entry name" value="TETRAPYRROLE-BINDING PROTEIN, CHLOROPLASTIC"/>
    <property type="match status" value="1"/>
</dbReference>
<dbReference type="EMBL" id="BIMW01000105">
    <property type="protein sequence ID" value="GCE94762.1"/>
    <property type="molecule type" value="Genomic_DNA"/>
</dbReference>
<gene>
    <name evidence="2" type="ORF">NIES46_28220</name>
</gene>
<dbReference type="Gene3D" id="1.10.10.1770">
    <property type="entry name" value="Gun4-like"/>
    <property type="match status" value="1"/>
</dbReference>